<gene>
    <name evidence="1" type="ORF">C5748_18155</name>
</gene>
<comment type="caution">
    <text evidence="1">The sequence shown here is derived from an EMBL/GenBank/DDBJ whole genome shotgun (WGS) entry which is preliminary data.</text>
</comment>
<dbReference type="RefSeq" id="WP_105743347.1">
    <property type="nucleotide sequence ID" value="NZ_PVBR01000014.1"/>
</dbReference>
<dbReference type="Proteomes" id="UP000239434">
    <property type="component" value="Unassembled WGS sequence"/>
</dbReference>
<accession>A0A2S9INH1</accession>
<sequence length="94" mass="10409">MSEQEKHTPTNTFFLPLRIGKMDWEVVILDRDDCIVGKASGPEAHAFINSANCYGELLAVIEEAAKEADRTSGRITIETYEKMLAVIARAKGQP</sequence>
<protein>
    <submittedName>
        <fullName evidence="1">Uncharacterized protein</fullName>
    </submittedName>
</protein>
<evidence type="ECO:0000313" key="1">
    <source>
        <dbReference type="EMBL" id="PRD42079.1"/>
    </source>
</evidence>
<proteinExistence type="predicted"/>
<organism evidence="1 2">
    <name type="scientific">Phyllobacterium phragmitis</name>
    <dbReference type="NCBI Taxonomy" id="2670329"/>
    <lineage>
        <taxon>Bacteria</taxon>
        <taxon>Pseudomonadati</taxon>
        <taxon>Pseudomonadota</taxon>
        <taxon>Alphaproteobacteria</taxon>
        <taxon>Hyphomicrobiales</taxon>
        <taxon>Phyllobacteriaceae</taxon>
        <taxon>Phyllobacterium</taxon>
    </lineage>
</organism>
<dbReference type="EMBL" id="PVBR01000014">
    <property type="protein sequence ID" value="PRD42079.1"/>
    <property type="molecule type" value="Genomic_DNA"/>
</dbReference>
<reference evidence="1 2" key="1">
    <citation type="submission" date="2018-02" db="EMBL/GenBank/DDBJ databases">
        <title>The draft genome of Phyllobacterium sp. 1N-3.</title>
        <authorList>
            <person name="Liu L."/>
            <person name="Li L."/>
            <person name="Zhang X."/>
            <person name="Wang T."/>
            <person name="Liang L."/>
        </authorList>
    </citation>
    <scope>NUCLEOTIDE SEQUENCE [LARGE SCALE GENOMIC DNA]</scope>
    <source>
        <strain evidence="1 2">1N-3</strain>
    </source>
</reference>
<dbReference type="AlphaFoldDB" id="A0A2S9INH1"/>
<name>A0A2S9INH1_9HYPH</name>
<keyword evidence="2" id="KW-1185">Reference proteome</keyword>
<evidence type="ECO:0000313" key="2">
    <source>
        <dbReference type="Proteomes" id="UP000239434"/>
    </source>
</evidence>